<dbReference type="SUPFAM" id="SSF48452">
    <property type="entry name" value="TPR-like"/>
    <property type="match status" value="1"/>
</dbReference>
<dbReference type="SMART" id="SM00028">
    <property type="entry name" value="TPR"/>
    <property type="match status" value="4"/>
</dbReference>
<dbReference type="Gene3D" id="1.25.40.10">
    <property type="entry name" value="Tetratricopeptide repeat domain"/>
    <property type="match status" value="2"/>
</dbReference>
<sequence length="354" mass="40121">MCSSSVSRWPLYLHSNPNQSRSFSSTVSRNSLKLFSLNSARSPEILRIRPELHPSALPTSKPALGNCSLTPKERISKLLSEKLAIFIFGSFILLGGLKARPAVAQPIQQSSSGVEADEENTGAQVGEAEETLYLNLLEKDPRNVEALKMIINITMKKGKTKEAVKYVEMLIEAQPREIEWRLLQALCYEIMGQLSKAKRLFKEILKQNPLSLRALHGLAMVMHKNQEGPAVFQMLNGALEVACREKRVNEERNIKILIAQMHVIKGELQEALEKLKNLIQENPRDFRPYLCQGIVYSLLDKKKEADEQFQMYRDLVPEEFPGRGFLDDVMLAAKTQSKEHLQKEFTADMNDKSI</sequence>
<evidence type="ECO:0000313" key="1">
    <source>
        <dbReference type="EMBL" id="CAH9070410.1"/>
    </source>
</evidence>
<dbReference type="PANTHER" id="PTHR36350:SF3">
    <property type="entry name" value="TRANSMEMBRANE PROTEIN"/>
    <property type="match status" value="1"/>
</dbReference>
<proteinExistence type="predicted"/>
<dbReference type="EMBL" id="CAMAPE010000005">
    <property type="protein sequence ID" value="CAH9070410.1"/>
    <property type="molecule type" value="Genomic_DNA"/>
</dbReference>
<evidence type="ECO:0000313" key="2">
    <source>
        <dbReference type="Proteomes" id="UP001152484"/>
    </source>
</evidence>
<evidence type="ECO:0008006" key="3">
    <source>
        <dbReference type="Google" id="ProtNLM"/>
    </source>
</evidence>
<dbReference type="Proteomes" id="UP001152484">
    <property type="component" value="Unassembled WGS sequence"/>
</dbReference>
<accession>A0A9P0YPA3</accession>
<dbReference type="InterPro" id="IPR011990">
    <property type="entry name" value="TPR-like_helical_dom_sf"/>
</dbReference>
<organism evidence="1 2">
    <name type="scientific">Cuscuta europaea</name>
    <name type="common">European dodder</name>
    <dbReference type="NCBI Taxonomy" id="41803"/>
    <lineage>
        <taxon>Eukaryota</taxon>
        <taxon>Viridiplantae</taxon>
        <taxon>Streptophyta</taxon>
        <taxon>Embryophyta</taxon>
        <taxon>Tracheophyta</taxon>
        <taxon>Spermatophyta</taxon>
        <taxon>Magnoliopsida</taxon>
        <taxon>eudicotyledons</taxon>
        <taxon>Gunneridae</taxon>
        <taxon>Pentapetalae</taxon>
        <taxon>asterids</taxon>
        <taxon>lamiids</taxon>
        <taxon>Solanales</taxon>
        <taxon>Convolvulaceae</taxon>
        <taxon>Cuscuteae</taxon>
        <taxon>Cuscuta</taxon>
        <taxon>Cuscuta subgen. Cuscuta</taxon>
    </lineage>
</organism>
<dbReference type="InterPro" id="IPR019734">
    <property type="entry name" value="TPR_rpt"/>
</dbReference>
<comment type="caution">
    <text evidence="1">The sequence shown here is derived from an EMBL/GenBank/DDBJ whole genome shotgun (WGS) entry which is preliminary data.</text>
</comment>
<reference evidence="1" key="1">
    <citation type="submission" date="2022-07" db="EMBL/GenBank/DDBJ databases">
        <authorList>
            <person name="Macas J."/>
            <person name="Novak P."/>
            <person name="Neumann P."/>
        </authorList>
    </citation>
    <scope>NUCLEOTIDE SEQUENCE</scope>
</reference>
<keyword evidence="2" id="KW-1185">Reference proteome</keyword>
<dbReference type="OrthoDB" id="2012659at2759"/>
<dbReference type="Pfam" id="PF13174">
    <property type="entry name" value="TPR_6"/>
    <property type="match status" value="1"/>
</dbReference>
<dbReference type="AlphaFoldDB" id="A0A9P0YPA3"/>
<protein>
    <recommendedName>
        <fullName evidence="3">Protein SLOW GREEN 1, chloroplastic</fullName>
    </recommendedName>
</protein>
<name>A0A9P0YPA3_CUSEU</name>
<gene>
    <name evidence="1" type="ORF">CEURO_LOCUS3650</name>
</gene>
<dbReference type="PANTHER" id="PTHR36350">
    <property type="entry name" value="TRANSMEMBRANE PROTEIN"/>
    <property type="match status" value="1"/>
</dbReference>